<proteinExistence type="predicted"/>
<feature type="domain" description="DUF1828" evidence="1">
    <location>
        <begin position="35"/>
        <end position="125"/>
    </location>
</feature>
<reference evidence="2" key="1">
    <citation type="submission" date="2016-01" db="EMBL/GenBank/DDBJ databases">
        <authorList>
            <person name="Peeters C."/>
        </authorList>
    </citation>
    <scope>NUCLEOTIDE SEQUENCE [LARGE SCALE GENOMIC DNA]</scope>
    <source>
        <strain evidence="2">LMG 29317</strain>
    </source>
</reference>
<comment type="caution">
    <text evidence="2">The sequence shown here is derived from an EMBL/GenBank/DDBJ whole genome shotgun (WGS) entry which is preliminary data.</text>
</comment>
<name>A0A158K857_9BURK</name>
<dbReference type="Proteomes" id="UP000055019">
    <property type="component" value="Unassembled WGS sequence"/>
</dbReference>
<organism evidence="2 3">
    <name type="scientific">Caballeronia arvi</name>
    <dbReference type="NCBI Taxonomy" id="1777135"/>
    <lineage>
        <taxon>Bacteria</taxon>
        <taxon>Pseudomonadati</taxon>
        <taxon>Pseudomonadota</taxon>
        <taxon>Betaproteobacteria</taxon>
        <taxon>Burkholderiales</taxon>
        <taxon>Burkholderiaceae</taxon>
        <taxon>Caballeronia</taxon>
    </lineage>
</organism>
<evidence type="ECO:0000313" key="3">
    <source>
        <dbReference type="Proteomes" id="UP000055019"/>
    </source>
</evidence>
<gene>
    <name evidence="2" type="ORF">AWB74_05149</name>
</gene>
<accession>A0A158K857</accession>
<evidence type="ECO:0000259" key="1">
    <source>
        <dbReference type="Pfam" id="PF08861"/>
    </source>
</evidence>
<dbReference type="InterPro" id="IPR014960">
    <property type="entry name" value="DUF1828"/>
</dbReference>
<dbReference type="EMBL" id="FCOM02000027">
    <property type="protein sequence ID" value="SAL77302.1"/>
    <property type="molecule type" value="Genomic_DNA"/>
</dbReference>
<dbReference type="Pfam" id="PF08861">
    <property type="entry name" value="DUF1828"/>
    <property type="match status" value="1"/>
</dbReference>
<keyword evidence="3" id="KW-1185">Reference proteome</keyword>
<dbReference type="AlphaFoldDB" id="A0A158K857"/>
<protein>
    <recommendedName>
        <fullName evidence="1">DUF1828 domain-containing protein</fullName>
    </recommendedName>
</protein>
<dbReference type="RefSeq" id="WP_061149483.1">
    <property type="nucleotide sequence ID" value="NZ_FCOM02000027.1"/>
</dbReference>
<sequence>MLLDTPDAVKRLLCESWCSELDVAQDGDTLRLSMPLLEPDGDYLTVWLRQAMGGWRIEDAGSTLMRVSYDSDPSALLRGPRRVLLDKLLNEYGARLSNDGQIVAESDEQSLAISLLRYGQALLRVNDLRGWSKSRVASTFFDDLKLHLADIVGAENVVQRYLPPEVPDAADYPVDFFLKGSRTPVFVFGIANADRARVATIVLQHLDLHIERFDSIIVFQDASVIPSIDLRRLMNAANDMVDSIDAKAALAKKIRHRMHAA</sequence>
<dbReference type="OrthoDB" id="581553at2"/>
<evidence type="ECO:0000313" key="2">
    <source>
        <dbReference type="EMBL" id="SAL77302.1"/>
    </source>
</evidence>